<comment type="subcellular location">
    <subcellularLocation>
        <location evidence="1">Nucleus</location>
    </subcellularLocation>
</comment>
<dbReference type="InterPro" id="IPR021718">
    <property type="entry name" value="CPSF73-100_C"/>
</dbReference>
<dbReference type="Proteomes" id="UP001515480">
    <property type="component" value="Unassembled WGS sequence"/>
</dbReference>
<dbReference type="InterPro" id="IPR011108">
    <property type="entry name" value="RMMBL"/>
</dbReference>
<dbReference type="GO" id="GO:0005847">
    <property type="term" value="C:mRNA cleavage and polyadenylation specificity factor complex"/>
    <property type="evidence" value="ECO:0007669"/>
    <property type="project" value="TreeGrafter"/>
</dbReference>
<feature type="domain" description="Beta-Casp" evidence="8">
    <location>
        <begin position="243"/>
        <end position="369"/>
    </location>
</feature>
<dbReference type="SMART" id="SM00849">
    <property type="entry name" value="Lactamase_B"/>
    <property type="match status" value="1"/>
</dbReference>
<dbReference type="AlphaFoldDB" id="A0AB34JAE9"/>
<dbReference type="InterPro" id="IPR036866">
    <property type="entry name" value="RibonucZ/Hydroxyglut_hydro"/>
</dbReference>
<dbReference type="PANTHER" id="PTHR11203">
    <property type="entry name" value="CLEAVAGE AND POLYADENYLATION SPECIFICITY FACTOR FAMILY MEMBER"/>
    <property type="match status" value="1"/>
</dbReference>
<comment type="caution">
    <text evidence="10">The sequence shown here is derived from an EMBL/GenBank/DDBJ whole genome shotgun (WGS) entry which is preliminary data.</text>
</comment>
<proteinExistence type="predicted"/>
<dbReference type="Pfam" id="PF16661">
    <property type="entry name" value="Lactamase_B_6"/>
    <property type="match status" value="1"/>
</dbReference>
<dbReference type="PANTHER" id="PTHR11203:SF11">
    <property type="entry name" value="CLEAVAGE AND POLYADENYLATION SPECIFICITY FACTOR SUBUNIT 3"/>
    <property type="match status" value="1"/>
</dbReference>
<dbReference type="Pfam" id="PF10996">
    <property type="entry name" value="Beta-Casp"/>
    <property type="match status" value="1"/>
</dbReference>
<evidence type="ECO:0000256" key="5">
    <source>
        <dbReference type="ARBA" id="ARBA00023242"/>
    </source>
</evidence>
<dbReference type="GO" id="GO:0004521">
    <property type="term" value="F:RNA endonuclease activity"/>
    <property type="evidence" value="ECO:0007669"/>
    <property type="project" value="TreeGrafter"/>
</dbReference>
<protein>
    <recommendedName>
        <fullName evidence="12">Cleavage and polyadenylation specificity factor subunit 3</fullName>
    </recommendedName>
</protein>
<evidence type="ECO:0000256" key="6">
    <source>
        <dbReference type="SAM" id="MobiDB-lite"/>
    </source>
</evidence>
<keyword evidence="11" id="KW-1185">Reference proteome</keyword>
<evidence type="ECO:0000256" key="1">
    <source>
        <dbReference type="ARBA" id="ARBA00004123"/>
    </source>
</evidence>
<keyword evidence="2" id="KW-0507">mRNA processing</keyword>
<keyword evidence="4" id="KW-0378">Hydrolase</keyword>
<accession>A0AB34JAE9</accession>
<dbReference type="GO" id="GO:0004534">
    <property type="term" value="F:5'-3' RNA exonuclease activity"/>
    <property type="evidence" value="ECO:0007669"/>
    <property type="project" value="TreeGrafter"/>
</dbReference>
<dbReference type="CDD" id="cd16292">
    <property type="entry name" value="CPSF3-like_MBL-fold"/>
    <property type="match status" value="1"/>
</dbReference>
<feature type="region of interest" description="Disordered" evidence="6">
    <location>
        <begin position="610"/>
        <end position="631"/>
    </location>
</feature>
<dbReference type="EMBL" id="JBGBPQ010000011">
    <property type="protein sequence ID" value="KAL1515566.1"/>
    <property type="molecule type" value="Genomic_DNA"/>
</dbReference>
<dbReference type="Pfam" id="PF11718">
    <property type="entry name" value="CPSF73-100_C"/>
    <property type="match status" value="1"/>
</dbReference>
<evidence type="ECO:0000313" key="10">
    <source>
        <dbReference type="EMBL" id="KAL1515566.1"/>
    </source>
</evidence>
<keyword evidence="5" id="KW-0539">Nucleus</keyword>
<evidence type="ECO:0000259" key="7">
    <source>
        <dbReference type="SMART" id="SM00849"/>
    </source>
</evidence>
<organism evidence="10 11">
    <name type="scientific">Prymnesium parvum</name>
    <name type="common">Toxic golden alga</name>
    <dbReference type="NCBI Taxonomy" id="97485"/>
    <lineage>
        <taxon>Eukaryota</taxon>
        <taxon>Haptista</taxon>
        <taxon>Haptophyta</taxon>
        <taxon>Prymnesiophyceae</taxon>
        <taxon>Prymnesiales</taxon>
        <taxon>Prymnesiaceae</taxon>
        <taxon>Prymnesium</taxon>
    </lineage>
</organism>
<evidence type="ECO:0000259" key="9">
    <source>
        <dbReference type="SMART" id="SM01098"/>
    </source>
</evidence>
<feature type="domain" description="Metallo-beta-lactamase" evidence="7">
    <location>
        <begin position="21"/>
        <end position="224"/>
    </location>
</feature>
<gene>
    <name evidence="10" type="ORF">AB1Y20_002186</name>
</gene>
<evidence type="ECO:0000313" key="11">
    <source>
        <dbReference type="Proteomes" id="UP001515480"/>
    </source>
</evidence>
<dbReference type="GO" id="GO:0006398">
    <property type="term" value="P:mRNA 3'-end processing by stem-loop binding and cleavage"/>
    <property type="evidence" value="ECO:0007669"/>
    <property type="project" value="TreeGrafter"/>
</dbReference>
<dbReference type="SMART" id="SM01027">
    <property type="entry name" value="Beta-Casp"/>
    <property type="match status" value="1"/>
</dbReference>
<sequence>MADESHEVMEITPLGAGCEVGRSCCIVKYAGATIMFDCGVHPAYNGLASLPYFDVIETSKIDLLLITHFHMDHCGALPFFTEKTNFRGRVFMTHPTKAIYRILMQDAVKMGNESDRLWDEKDLMASLEKIELINYHQTVQHKGVKFSCYNAGHVLGAAMFNVEVAGVRVLYTGDFSREEDRHLLGAENPTEPPHVLIVESTYGVSLHQPREVREQRFTQACFIHQVVARGGRCLIPVFALGRSQELLLILEEYWRAHPELQEVPIYYASKVAKKSMRVYQTYINMMNHHIRDAHALGANPWNFQFVKNLEIGRGSLAHFDDSLPMVVMASPGMMQSGFSRELFEMWCSDRRNGLMMPGYSVAGTLAHHVMSEPKEIVTSAGDRVPVNLSIDYTSFSAHSDFQQTREFVASLRPAHVVLVHGAEEEMLRLQKELAKLYKPKQTDFYTPKNCQSVHLRFHGESVAKVVGSLAVEAPADGAELRGLLLKRDFKYTLMAPQDLKDGTRLACSAITHRPSFVYTGPLAPLLRAISRLFTVSTAAADASGGGAGVWRVHDEVVMSVEAELGSITLEWPAGPVNDMVADAVASNIMQLQTKHARGLLQNLPEASCTSGASEVAGEGQPAAGGEEAAPARVVEDVPGQTGPTLQDKEEEAASPSALAAAVHAALRDSFGEVVVMNGDGESTPRWELTACGAAVVLHGSGPLFDSVETAEAKARERVEKIVNRVQRSVLPLQ</sequence>
<feature type="domain" description="Pre-mRNA 3'-end-processing endonuclease polyadenylation factor C-term" evidence="9">
    <location>
        <begin position="476"/>
        <end position="732"/>
    </location>
</feature>
<dbReference type="GO" id="GO:0003723">
    <property type="term" value="F:RNA binding"/>
    <property type="evidence" value="ECO:0007669"/>
    <property type="project" value="TreeGrafter"/>
</dbReference>
<evidence type="ECO:0000256" key="3">
    <source>
        <dbReference type="ARBA" id="ARBA00022722"/>
    </source>
</evidence>
<evidence type="ECO:0008006" key="12">
    <source>
        <dbReference type="Google" id="ProtNLM"/>
    </source>
</evidence>
<dbReference type="FunFam" id="3.40.50.10890:FF:000001">
    <property type="entry name" value="Cleavage and polyadenylation specificity factor subunit 3"/>
    <property type="match status" value="1"/>
</dbReference>
<dbReference type="Pfam" id="PF07521">
    <property type="entry name" value="RMMBL"/>
    <property type="match status" value="1"/>
</dbReference>
<keyword evidence="3" id="KW-0540">Nuclease</keyword>
<dbReference type="SUPFAM" id="SSF56281">
    <property type="entry name" value="Metallo-hydrolase/oxidoreductase"/>
    <property type="match status" value="1"/>
</dbReference>
<evidence type="ECO:0000256" key="4">
    <source>
        <dbReference type="ARBA" id="ARBA00022801"/>
    </source>
</evidence>
<dbReference type="InterPro" id="IPR022712">
    <property type="entry name" value="Beta_Casp"/>
</dbReference>
<dbReference type="Gene3D" id="3.60.15.10">
    <property type="entry name" value="Ribonuclease Z/Hydroxyacylglutathione hydrolase-like"/>
    <property type="match status" value="1"/>
</dbReference>
<dbReference type="InterPro" id="IPR050698">
    <property type="entry name" value="MBL"/>
</dbReference>
<dbReference type="InterPro" id="IPR001279">
    <property type="entry name" value="Metallo-B-lactamas"/>
</dbReference>
<evidence type="ECO:0000259" key="8">
    <source>
        <dbReference type="SMART" id="SM01027"/>
    </source>
</evidence>
<reference evidence="10 11" key="1">
    <citation type="journal article" date="2024" name="Science">
        <title>Giant polyketide synthase enzymes in the biosynthesis of giant marine polyether toxins.</title>
        <authorList>
            <person name="Fallon T.R."/>
            <person name="Shende V.V."/>
            <person name="Wierzbicki I.H."/>
            <person name="Pendleton A.L."/>
            <person name="Watervoot N.F."/>
            <person name="Auber R.P."/>
            <person name="Gonzalez D.J."/>
            <person name="Wisecaver J.H."/>
            <person name="Moore B.S."/>
        </authorList>
    </citation>
    <scope>NUCLEOTIDE SEQUENCE [LARGE SCALE GENOMIC DNA]</scope>
    <source>
        <strain evidence="10 11">12B1</strain>
    </source>
</reference>
<evidence type="ECO:0000256" key="2">
    <source>
        <dbReference type="ARBA" id="ARBA00022664"/>
    </source>
</evidence>
<dbReference type="SMART" id="SM01098">
    <property type="entry name" value="CPSF73-100_C"/>
    <property type="match status" value="1"/>
</dbReference>
<name>A0AB34JAE9_PRYPA</name>
<feature type="compositionally biased region" description="Low complexity" evidence="6">
    <location>
        <begin position="614"/>
        <end position="631"/>
    </location>
</feature>
<dbReference type="Gene3D" id="3.40.50.10890">
    <property type="match status" value="1"/>
</dbReference>